<dbReference type="EMBL" id="JASBNA010000088">
    <property type="protein sequence ID" value="KAK7677439.1"/>
    <property type="molecule type" value="Genomic_DNA"/>
</dbReference>
<proteinExistence type="predicted"/>
<accession>A0AAW0FH01</accession>
<name>A0AAW0FH01_9APHY</name>
<protein>
    <submittedName>
        <fullName evidence="1">Uncharacterized protein</fullName>
    </submittedName>
</protein>
<dbReference type="Proteomes" id="UP001385951">
    <property type="component" value="Unassembled WGS sequence"/>
</dbReference>
<organism evidence="1 2">
    <name type="scientific">Cerrena zonata</name>
    <dbReference type="NCBI Taxonomy" id="2478898"/>
    <lineage>
        <taxon>Eukaryota</taxon>
        <taxon>Fungi</taxon>
        <taxon>Dikarya</taxon>
        <taxon>Basidiomycota</taxon>
        <taxon>Agaricomycotina</taxon>
        <taxon>Agaricomycetes</taxon>
        <taxon>Polyporales</taxon>
        <taxon>Cerrenaceae</taxon>
        <taxon>Cerrena</taxon>
    </lineage>
</organism>
<comment type="caution">
    <text evidence="1">The sequence shown here is derived from an EMBL/GenBank/DDBJ whole genome shotgun (WGS) entry which is preliminary data.</text>
</comment>
<reference evidence="1 2" key="1">
    <citation type="submission" date="2022-09" db="EMBL/GenBank/DDBJ databases">
        <authorList>
            <person name="Palmer J.M."/>
        </authorList>
    </citation>
    <scope>NUCLEOTIDE SEQUENCE [LARGE SCALE GENOMIC DNA]</scope>
    <source>
        <strain evidence="1 2">DSM 7382</strain>
    </source>
</reference>
<evidence type="ECO:0000313" key="1">
    <source>
        <dbReference type="EMBL" id="KAK7677439.1"/>
    </source>
</evidence>
<evidence type="ECO:0000313" key="2">
    <source>
        <dbReference type="Proteomes" id="UP001385951"/>
    </source>
</evidence>
<dbReference type="AlphaFoldDB" id="A0AAW0FH01"/>
<sequence length="91" mass="10055">MSSYLYTLRPALASLVDTVRPALASLVDTDIVSRQNGSYRPLGTCLPQSTSAANESTCFYFFFREEILLVCVPFVASLTTITYSSQDVWTS</sequence>
<gene>
    <name evidence="1" type="ORF">QCA50_019552</name>
</gene>
<keyword evidence="2" id="KW-1185">Reference proteome</keyword>